<evidence type="ECO:0008006" key="4">
    <source>
        <dbReference type="Google" id="ProtNLM"/>
    </source>
</evidence>
<dbReference type="EMBL" id="GL945481">
    <property type="protein sequence ID" value="EGN98018.1"/>
    <property type="molecule type" value="Genomic_DNA"/>
</dbReference>
<feature type="region of interest" description="Disordered" evidence="1">
    <location>
        <begin position="1"/>
        <end position="21"/>
    </location>
</feature>
<accession>F8Q140</accession>
<dbReference type="InParanoid" id="F8Q140"/>
<organism evidence="3">
    <name type="scientific">Serpula lacrymans var. lacrymans (strain S7.3)</name>
    <name type="common">Dry rot fungus</name>
    <dbReference type="NCBI Taxonomy" id="936435"/>
    <lineage>
        <taxon>Eukaryota</taxon>
        <taxon>Fungi</taxon>
        <taxon>Dikarya</taxon>
        <taxon>Basidiomycota</taxon>
        <taxon>Agaricomycotina</taxon>
        <taxon>Agaricomycetes</taxon>
        <taxon>Agaricomycetidae</taxon>
        <taxon>Boletales</taxon>
        <taxon>Coniophorineae</taxon>
        <taxon>Serpulaceae</taxon>
        <taxon>Serpula</taxon>
    </lineage>
</organism>
<dbReference type="SUPFAM" id="SSF50494">
    <property type="entry name" value="Trypsin-like serine proteases"/>
    <property type="match status" value="2"/>
</dbReference>
<dbReference type="HOGENOM" id="CLU_024804_0_0_1"/>
<dbReference type="OrthoDB" id="2643354at2759"/>
<evidence type="ECO:0000313" key="2">
    <source>
        <dbReference type="EMBL" id="EGN98018.1"/>
    </source>
</evidence>
<dbReference type="Proteomes" id="UP000008063">
    <property type="component" value="Unassembled WGS sequence"/>
</dbReference>
<dbReference type="eggNOG" id="ENOG502SIGD">
    <property type="taxonomic scope" value="Eukaryota"/>
</dbReference>
<gene>
    <name evidence="2" type="ORF">SERLA73DRAFT_55397</name>
</gene>
<proteinExistence type="predicted"/>
<keyword evidence="3" id="KW-1185">Reference proteome</keyword>
<dbReference type="InterPro" id="IPR009003">
    <property type="entry name" value="Peptidase_S1_PA"/>
</dbReference>
<sequence>LSNISYGHTSTNSSSPFPPSSLPEKEATMYYAGLPSSPRLLARTGVIPWKEPTGPEAYSKLKQLGVVFNHKLNTIWEDKVAPEILTFLDGMGVKWTSIDVVRIGEIGESAPIVLWIGVKPKTLAGEDANKAAFECLKVLQEFGINNVNIEIRESSVVRSAGPKLLPPVYSSDPTVDVRHPLTYALGLPISAQATPYTAGTGGFFMAEGNDSDKLLLITARHVVLPLNQGPNDMFERRNESKPRFNVILLGKEAYDDYLASIKARIGGYTFIVEHAKQRIKAVEGQDNEGGTVECKEAQDNIDRAEKAMEALYTFYDIVEKKWASEASRILGHVVCSPPIRLGAGTADEMYTEDYAIIEVDGDKIDKLNFKGNVIDLGTEIPAREFTEKMYPNPRNRTSFKYPTDRLLRLWGTIPDEEMRRPTMLDQNEEQCLMVIKNGSASGVTIGRATGIMSYICEYFNDGNHYTSKEWTIIPCDTKSGVFSTPGDSGAVVVDGIGRVGGLLTGGAGTTDSSDITYATPISFLLKSIKANGYPNAHPNPTWAPSRTLLTPLSVTVPGDDF</sequence>
<dbReference type="STRING" id="936435.F8Q140"/>
<dbReference type="OMA" id="RLWNDAT"/>
<evidence type="ECO:0000256" key="1">
    <source>
        <dbReference type="SAM" id="MobiDB-lite"/>
    </source>
</evidence>
<protein>
    <recommendedName>
        <fullName evidence="4">Peptidase S1 domain-containing protein</fullName>
    </recommendedName>
</protein>
<name>F8Q140_SERL3</name>
<evidence type="ECO:0000313" key="3">
    <source>
        <dbReference type="Proteomes" id="UP000008063"/>
    </source>
</evidence>
<dbReference type="AlphaFoldDB" id="F8Q140"/>
<reference evidence="3" key="1">
    <citation type="journal article" date="2011" name="Science">
        <title>The plant cell wall-decomposing machinery underlies the functional diversity of forest fungi.</title>
        <authorList>
            <person name="Eastwood D.C."/>
            <person name="Floudas D."/>
            <person name="Binder M."/>
            <person name="Majcherczyk A."/>
            <person name="Schneider P."/>
            <person name="Aerts A."/>
            <person name="Asiegbu F.O."/>
            <person name="Baker S.E."/>
            <person name="Barry K."/>
            <person name="Bendiksby M."/>
            <person name="Blumentritt M."/>
            <person name="Coutinho P.M."/>
            <person name="Cullen D."/>
            <person name="de Vries R.P."/>
            <person name="Gathman A."/>
            <person name="Goodell B."/>
            <person name="Henrissat B."/>
            <person name="Ihrmark K."/>
            <person name="Kauserud H."/>
            <person name="Kohler A."/>
            <person name="LaButti K."/>
            <person name="Lapidus A."/>
            <person name="Lavin J.L."/>
            <person name="Lee Y.-H."/>
            <person name="Lindquist E."/>
            <person name="Lilly W."/>
            <person name="Lucas S."/>
            <person name="Morin E."/>
            <person name="Murat C."/>
            <person name="Oguiza J.A."/>
            <person name="Park J."/>
            <person name="Pisabarro A.G."/>
            <person name="Riley R."/>
            <person name="Rosling A."/>
            <person name="Salamov A."/>
            <person name="Schmidt O."/>
            <person name="Schmutz J."/>
            <person name="Skrede I."/>
            <person name="Stenlid J."/>
            <person name="Wiebenga A."/>
            <person name="Xie X."/>
            <person name="Kuees U."/>
            <person name="Hibbett D.S."/>
            <person name="Hoffmeister D."/>
            <person name="Hoegberg N."/>
            <person name="Martin F."/>
            <person name="Grigoriev I.V."/>
            <person name="Watkinson S.C."/>
        </authorList>
    </citation>
    <scope>NUCLEOTIDE SEQUENCE [LARGE SCALE GENOMIC DNA]</scope>
    <source>
        <strain evidence="3">strain S7.3</strain>
    </source>
</reference>
<feature type="non-terminal residue" evidence="2">
    <location>
        <position position="1"/>
    </location>
</feature>